<feature type="compositionally biased region" description="Basic and acidic residues" evidence="4">
    <location>
        <begin position="384"/>
        <end position="395"/>
    </location>
</feature>
<evidence type="ECO:0000313" key="5">
    <source>
        <dbReference type="EMBL" id="KAG6473583.1"/>
    </source>
</evidence>
<evidence type="ECO:0000313" key="6">
    <source>
        <dbReference type="Proteomes" id="UP000734854"/>
    </source>
</evidence>
<feature type="compositionally biased region" description="Acidic residues" evidence="4">
    <location>
        <begin position="91"/>
        <end position="115"/>
    </location>
</feature>
<evidence type="ECO:0000256" key="4">
    <source>
        <dbReference type="SAM" id="MobiDB-lite"/>
    </source>
</evidence>
<protein>
    <submittedName>
        <fullName evidence="5">Uncharacterized protein</fullName>
    </submittedName>
</protein>
<proteinExistence type="predicted"/>
<name>A0A8J5EUP6_ZINOF</name>
<comment type="subcellular location">
    <subcellularLocation>
        <location evidence="1">Nucleus</location>
        <location evidence="1">Nucleolus</location>
    </subcellularLocation>
</comment>
<keyword evidence="6" id="KW-1185">Reference proteome</keyword>
<dbReference type="GO" id="GO:0032040">
    <property type="term" value="C:small-subunit processome"/>
    <property type="evidence" value="ECO:0007669"/>
    <property type="project" value="InterPro"/>
</dbReference>
<sequence length="760" mass="87260">MTGKNTKQKPKGTKKGGRDKKKRHGPRLPSAVRKELEHLNADPNLEQSELEKDEFGEDVYEYDEETPEEETRKNRRYDSVDNYEYELPKEFEDEDVPSEDEELDSEPSEKSDDDQENSRHPRMLEDITGLPSMAFDGQQKKQIVVTDFQGDLNGKKISIHDLLDPLQQEPGYKNLRKKLHKIETKPMTVQVPLPKEEREKLERKVAYYHTRKDMTKWEPLVKRNREAPTLHFDADVNLGFSTVGSIASEFEPRTEFEKKMALLVHDPEIVDAYNKDGVRLLELNKINIEDVKEHQHRLAKMRSLLFNHEMKSKRIKKIKSKTYHRILKKERLKAASAMEMDPEVAKENARKQEFKRAEERGLKKQQDAVEEEARMALDEYDASLRQHEKGHDIKNPKSAKVSGRKVFGPLKDKLQKPHKRRNTFNDDHNSDSEGGSDTIDRADVDEEVNNPAQNANLGPASDDDSENVTHSIFKSFDDIVKEPGPKTTFEVAIFASDCWKKINGENVVDAGSTKAAAIQNSQMLMHLPEPEDMDQDSDGDSEEKMVDGFLSSSPKRDYELPSQADLIHQAFAGDDVEAEFEKYKLEHLNEECPEPEKPELIPGWGQWTDIQQKRGMPSWMINEHKNAKRKREEALKKRKDASLKNVIISENVDKKAEKLLAKTLPFPYTSEEVYEQSIRMPIGPDFNPAITAGTLNRPTVVKKPGVIIKPIQYEEVDPNDDPDQPRRIVQKPKAQPKANKDNSARGKLKKMASTKKKIKP</sequence>
<evidence type="ECO:0000256" key="2">
    <source>
        <dbReference type="ARBA" id="ARBA00022553"/>
    </source>
</evidence>
<feature type="compositionally biased region" description="Acidic residues" evidence="4">
    <location>
        <begin position="531"/>
        <end position="541"/>
    </location>
</feature>
<feature type="compositionally biased region" description="Basic and acidic residues" evidence="4">
    <location>
        <begin position="69"/>
        <end position="79"/>
    </location>
</feature>
<feature type="compositionally biased region" description="Basic residues" evidence="4">
    <location>
        <begin position="1"/>
        <end position="26"/>
    </location>
</feature>
<comment type="caution">
    <text evidence="5">The sequence shown here is derived from an EMBL/GenBank/DDBJ whole genome shotgun (WGS) entry which is preliminary data.</text>
</comment>
<accession>A0A8J5EUP6</accession>
<feature type="region of interest" description="Disordered" evidence="4">
    <location>
        <begin position="384"/>
        <end position="469"/>
    </location>
</feature>
<dbReference type="EMBL" id="JACMSC010000019">
    <property type="protein sequence ID" value="KAG6473583.1"/>
    <property type="molecule type" value="Genomic_DNA"/>
</dbReference>
<feature type="region of interest" description="Disordered" evidence="4">
    <location>
        <begin position="712"/>
        <end position="760"/>
    </location>
</feature>
<dbReference type="InterPro" id="IPR006709">
    <property type="entry name" value="SSU_processome_Utp14"/>
</dbReference>
<feature type="region of interest" description="Disordered" evidence="4">
    <location>
        <begin position="1"/>
        <end position="120"/>
    </location>
</feature>
<feature type="region of interest" description="Disordered" evidence="4">
    <location>
        <begin position="531"/>
        <end position="557"/>
    </location>
</feature>
<organism evidence="5 6">
    <name type="scientific">Zingiber officinale</name>
    <name type="common">Ginger</name>
    <name type="synonym">Amomum zingiber</name>
    <dbReference type="NCBI Taxonomy" id="94328"/>
    <lineage>
        <taxon>Eukaryota</taxon>
        <taxon>Viridiplantae</taxon>
        <taxon>Streptophyta</taxon>
        <taxon>Embryophyta</taxon>
        <taxon>Tracheophyta</taxon>
        <taxon>Spermatophyta</taxon>
        <taxon>Magnoliopsida</taxon>
        <taxon>Liliopsida</taxon>
        <taxon>Zingiberales</taxon>
        <taxon>Zingiberaceae</taxon>
        <taxon>Zingiber</taxon>
    </lineage>
</organism>
<feature type="compositionally biased region" description="Acidic residues" evidence="4">
    <location>
        <begin position="51"/>
        <end position="68"/>
    </location>
</feature>
<dbReference type="PANTHER" id="PTHR14150:SF12">
    <property type="entry name" value="U3 SMALL NUCLEOLAR RNA-ASSOCIATED PROTEIN 14 HOMOLOG A"/>
    <property type="match status" value="1"/>
</dbReference>
<dbReference type="GO" id="GO:0006364">
    <property type="term" value="P:rRNA processing"/>
    <property type="evidence" value="ECO:0007669"/>
    <property type="project" value="InterPro"/>
</dbReference>
<reference evidence="5 6" key="1">
    <citation type="submission" date="2020-08" db="EMBL/GenBank/DDBJ databases">
        <title>Plant Genome Project.</title>
        <authorList>
            <person name="Zhang R.-G."/>
        </authorList>
    </citation>
    <scope>NUCLEOTIDE SEQUENCE [LARGE SCALE GENOMIC DNA]</scope>
    <source>
        <tissue evidence="5">Rhizome</tissue>
    </source>
</reference>
<feature type="compositionally biased region" description="Basic and acidic residues" evidence="4">
    <location>
        <begin position="622"/>
        <end position="635"/>
    </location>
</feature>
<keyword evidence="2" id="KW-0597">Phosphoprotein</keyword>
<evidence type="ECO:0000256" key="1">
    <source>
        <dbReference type="ARBA" id="ARBA00004604"/>
    </source>
</evidence>
<evidence type="ECO:0000256" key="3">
    <source>
        <dbReference type="ARBA" id="ARBA00023242"/>
    </source>
</evidence>
<keyword evidence="3" id="KW-0539">Nucleus</keyword>
<feature type="compositionally biased region" description="Basic residues" evidence="4">
    <location>
        <begin position="746"/>
        <end position="760"/>
    </location>
</feature>
<dbReference type="AlphaFoldDB" id="A0A8J5EUP6"/>
<feature type="compositionally biased region" description="Basic and acidic residues" evidence="4">
    <location>
        <begin position="343"/>
        <end position="370"/>
    </location>
</feature>
<dbReference type="Proteomes" id="UP000734854">
    <property type="component" value="Unassembled WGS sequence"/>
</dbReference>
<feature type="region of interest" description="Disordered" evidence="4">
    <location>
        <begin position="338"/>
        <end position="370"/>
    </location>
</feature>
<feature type="region of interest" description="Disordered" evidence="4">
    <location>
        <begin position="615"/>
        <end position="636"/>
    </location>
</feature>
<dbReference type="PANTHER" id="PTHR14150">
    <property type="entry name" value="U3 SMALL NUCLEOLAR RNA-ASSOCIATED PROTEIN 14"/>
    <property type="match status" value="1"/>
</dbReference>
<gene>
    <name evidence="5" type="ORF">ZIOFF_067500</name>
</gene>
<dbReference type="Pfam" id="PF04615">
    <property type="entry name" value="Utp14"/>
    <property type="match status" value="2"/>
</dbReference>